<gene>
    <name evidence="2" type="ORF">NEMVEDRAFT_v1g222610</name>
</gene>
<organism evidence="2 3">
    <name type="scientific">Nematostella vectensis</name>
    <name type="common">Starlet sea anemone</name>
    <dbReference type="NCBI Taxonomy" id="45351"/>
    <lineage>
        <taxon>Eukaryota</taxon>
        <taxon>Metazoa</taxon>
        <taxon>Cnidaria</taxon>
        <taxon>Anthozoa</taxon>
        <taxon>Hexacorallia</taxon>
        <taxon>Actiniaria</taxon>
        <taxon>Edwardsiidae</taxon>
        <taxon>Nematostella</taxon>
    </lineage>
</organism>
<evidence type="ECO:0000313" key="2">
    <source>
        <dbReference type="EMBL" id="EDO28784.1"/>
    </source>
</evidence>
<feature type="compositionally biased region" description="Basic residues" evidence="1">
    <location>
        <begin position="124"/>
        <end position="136"/>
    </location>
</feature>
<reference evidence="2 3" key="1">
    <citation type="journal article" date="2007" name="Science">
        <title>Sea anemone genome reveals ancestral eumetazoan gene repertoire and genomic organization.</title>
        <authorList>
            <person name="Putnam N.H."/>
            <person name="Srivastava M."/>
            <person name="Hellsten U."/>
            <person name="Dirks B."/>
            <person name="Chapman J."/>
            <person name="Salamov A."/>
            <person name="Terry A."/>
            <person name="Shapiro H."/>
            <person name="Lindquist E."/>
            <person name="Kapitonov V.V."/>
            <person name="Jurka J."/>
            <person name="Genikhovich G."/>
            <person name="Grigoriev I.V."/>
            <person name="Lucas S.M."/>
            <person name="Steele R.E."/>
            <person name="Finnerty J.R."/>
            <person name="Technau U."/>
            <person name="Martindale M.Q."/>
            <person name="Rokhsar D.S."/>
        </authorList>
    </citation>
    <scope>NUCLEOTIDE SEQUENCE [LARGE SCALE GENOMIC DNA]</scope>
    <source>
        <strain evidence="3">CH2 X CH6</strain>
    </source>
</reference>
<feature type="compositionally biased region" description="Basic and acidic residues" evidence="1">
    <location>
        <begin position="277"/>
        <end position="287"/>
    </location>
</feature>
<feature type="compositionally biased region" description="Basic and acidic residues" evidence="1">
    <location>
        <begin position="218"/>
        <end position="229"/>
    </location>
</feature>
<name>A7T5H8_NEMVE</name>
<proteinExistence type="predicted"/>
<protein>
    <submittedName>
        <fullName evidence="2">Uncharacterized protein</fullName>
    </submittedName>
</protein>
<dbReference type="Pfam" id="PF26019">
    <property type="entry name" value="HTH_TIMELESS"/>
    <property type="match status" value="1"/>
</dbReference>
<keyword evidence="3" id="KW-1185">Reference proteome</keyword>
<feature type="compositionally biased region" description="Polar residues" evidence="1">
    <location>
        <begin position="142"/>
        <end position="157"/>
    </location>
</feature>
<dbReference type="EMBL" id="DS471183">
    <property type="protein sequence ID" value="EDO28784.1"/>
    <property type="molecule type" value="Genomic_DNA"/>
</dbReference>
<feature type="region of interest" description="Disordered" evidence="1">
    <location>
        <begin position="116"/>
        <end position="287"/>
    </location>
</feature>
<dbReference type="eggNOG" id="KOG2105">
    <property type="taxonomic scope" value="Eukaryota"/>
</dbReference>
<accession>A7T5H8</accession>
<dbReference type="InParanoid" id="A7T5H8"/>
<sequence>PAAKKGAWGADEEEQLRAVYEEYKQSDGDIVENILSHLTNTSRSRRQVVNQLVKMGLVEDRKTLRKKRKPGEKRRLKKKADQSIPLLVTVGPDKGPGQFLLLASEAEVNELGPRLSELMEGKGGGKKKRFQGKHPVHPLGCTNASASNPISPAQSKSNNRKDVLAALAASRKGATSSSARKRKERKDRSGSGRADASQRAQEWRMALPSDAPNDDSDRDNNAELSKETKNLSPRTSSQGKKVKRRVQAFTDSDEEEDVKQATDVHTIGAPKRMYRVLQDDDRDHDHD</sequence>
<dbReference type="AlphaFoldDB" id="A7T5H8"/>
<dbReference type="HOGENOM" id="CLU_971720_0_0_1"/>
<feature type="non-terminal residue" evidence="2">
    <location>
        <position position="1"/>
    </location>
</feature>
<feature type="compositionally biased region" description="Polar residues" evidence="1">
    <location>
        <begin position="230"/>
        <end position="239"/>
    </location>
</feature>
<dbReference type="Proteomes" id="UP000001593">
    <property type="component" value="Unassembled WGS sequence"/>
</dbReference>
<evidence type="ECO:0000256" key="1">
    <source>
        <dbReference type="SAM" id="MobiDB-lite"/>
    </source>
</evidence>
<evidence type="ECO:0000313" key="3">
    <source>
        <dbReference type="Proteomes" id="UP000001593"/>
    </source>
</evidence>
<dbReference type="STRING" id="45351.A7T5H8"/>